<reference evidence="4 5" key="1">
    <citation type="submission" date="2014-11" db="EMBL/GenBank/DDBJ databases">
        <authorList>
            <person name="Zhu J."/>
            <person name="Qi W."/>
            <person name="Song R."/>
        </authorList>
    </citation>
    <scope>NUCLEOTIDE SEQUENCE [LARGE SCALE GENOMIC DNA]</scope>
</reference>
<feature type="coiled-coil region" evidence="1">
    <location>
        <begin position="99"/>
        <end position="126"/>
    </location>
</feature>
<keyword evidence="3" id="KW-0732">Signal</keyword>
<feature type="region of interest" description="Disordered" evidence="2">
    <location>
        <begin position="348"/>
        <end position="370"/>
    </location>
</feature>
<accession>A0A0G4G5L9</accession>
<evidence type="ECO:0000313" key="5">
    <source>
        <dbReference type="Proteomes" id="UP000041254"/>
    </source>
</evidence>
<feature type="compositionally biased region" description="Polar residues" evidence="2">
    <location>
        <begin position="352"/>
        <end position="364"/>
    </location>
</feature>
<dbReference type="PhylomeDB" id="A0A0G4G5L9"/>
<organism evidence="4 5">
    <name type="scientific">Vitrella brassicaformis (strain CCMP3155)</name>
    <dbReference type="NCBI Taxonomy" id="1169540"/>
    <lineage>
        <taxon>Eukaryota</taxon>
        <taxon>Sar</taxon>
        <taxon>Alveolata</taxon>
        <taxon>Colpodellida</taxon>
        <taxon>Vitrellaceae</taxon>
        <taxon>Vitrella</taxon>
    </lineage>
</organism>
<feature type="chain" id="PRO_5005189996" evidence="3">
    <location>
        <begin position="21"/>
        <end position="370"/>
    </location>
</feature>
<protein>
    <submittedName>
        <fullName evidence="4">Uncharacterized protein</fullName>
    </submittedName>
</protein>
<sequence length="370" mass="42292">MLLWLVALHRIASLADLADSSHPADKRSTFLTPRLQPDLVRRHHTQHVTTRSAWGRRRRAMPFAKEASLIEAEAGIVAPLREFDEAGQRDDELLLNHSYAEFRAAKQRLEAAKDALAERLAAMNDTLCWQLVELYWASALLLRAGKRELEDNAGKAAVVGKLLSRVFGRTLSRVVEAVWGEKAIAARISGLRAEAERYDRRMDLIIEDLAKRQQENDLNGTATLAMLEQAEREFCATMAMVQTHPDKYRPRKGDDPWGVTRQAFSKFSRQNAWHSIYYIRRRAPNAPLPLLMKQKERAREMKEWTERRGAPWGTSEDTQEVLELYEQQLKEADERIKERLEAIGVAEPAIDTQRTAASNKTSNRTTDELL</sequence>
<dbReference type="EMBL" id="CDMY01000571">
    <property type="protein sequence ID" value="CEM23763.1"/>
    <property type="molecule type" value="Genomic_DNA"/>
</dbReference>
<feature type="coiled-coil region" evidence="1">
    <location>
        <begin position="315"/>
        <end position="342"/>
    </location>
</feature>
<keyword evidence="1" id="KW-0175">Coiled coil</keyword>
<proteinExistence type="predicted"/>
<evidence type="ECO:0000256" key="2">
    <source>
        <dbReference type="SAM" id="MobiDB-lite"/>
    </source>
</evidence>
<dbReference type="AlphaFoldDB" id="A0A0G4G5L9"/>
<keyword evidence="5" id="KW-1185">Reference proteome</keyword>
<evidence type="ECO:0000313" key="4">
    <source>
        <dbReference type="EMBL" id="CEM23763.1"/>
    </source>
</evidence>
<evidence type="ECO:0000256" key="1">
    <source>
        <dbReference type="SAM" id="Coils"/>
    </source>
</evidence>
<dbReference type="InParanoid" id="A0A0G4G5L9"/>
<gene>
    <name evidence="4" type="ORF">Vbra_17110</name>
</gene>
<evidence type="ECO:0000256" key="3">
    <source>
        <dbReference type="SAM" id="SignalP"/>
    </source>
</evidence>
<dbReference type="VEuPathDB" id="CryptoDB:Vbra_17110"/>
<feature type="signal peptide" evidence="3">
    <location>
        <begin position="1"/>
        <end position="20"/>
    </location>
</feature>
<dbReference type="Proteomes" id="UP000041254">
    <property type="component" value="Unassembled WGS sequence"/>
</dbReference>
<name>A0A0G4G5L9_VITBC</name>